<keyword evidence="3" id="KW-1185">Reference proteome</keyword>
<feature type="region of interest" description="Disordered" evidence="1">
    <location>
        <begin position="132"/>
        <end position="161"/>
    </location>
</feature>
<comment type="caution">
    <text evidence="2">The sequence shown here is derived from an EMBL/GenBank/DDBJ whole genome shotgun (WGS) entry which is preliminary data.</text>
</comment>
<name>A0A6A4E8K9_9STRA</name>
<evidence type="ECO:0000313" key="3">
    <source>
        <dbReference type="Proteomes" id="UP000434957"/>
    </source>
</evidence>
<evidence type="ECO:0000313" key="2">
    <source>
        <dbReference type="EMBL" id="KAE9315156.1"/>
    </source>
</evidence>
<evidence type="ECO:0000256" key="1">
    <source>
        <dbReference type="SAM" id="MobiDB-lite"/>
    </source>
</evidence>
<feature type="compositionally biased region" description="Acidic residues" evidence="1">
    <location>
        <begin position="56"/>
        <end position="65"/>
    </location>
</feature>
<proteinExistence type="predicted"/>
<accession>A0A6A4E8K9</accession>
<sequence>MCPTYAAARPPATTRVPLGDTSGEGDTADAGGQGDQATDPPSRAGSQANSHADSQSDVDEVEEEGDAGKENSPTKSPEDATRDGSPGAFDADDVVVLPKVRTVISPGSAGMYALGVTACRFLTEQEAKRLEAQNALPPPELDSRGNVQAPSRHDFSMDPSSLGRTRLVGVPALQDHQRQGFHTRDGYGGLESLIQVEELGQADLLDLREFFSDDNPVVADLILSSRASTAPGDDLESMHRSIPAQREMATLLAESTGPIGWPSGRSPPCPSSGAYWTAIVECVVNWTPLRPSPGKTL</sequence>
<dbReference type="EMBL" id="QXFT01001575">
    <property type="protein sequence ID" value="KAE9315156.1"/>
    <property type="molecule type" value="Genomic_DNA"/>
</dbReference>
<dbReference type="AlphaFoldDB" id="A0A6A4E8K9"/>
<gene>
    <name evidence="2" type="ORF">PR003_g19064</name>
</gene>
<organism evidence="2 3">
    <name type="scientific">Phytophthora rubi</name>
    <dbReference type="NCBI Taxonomy" id="129364"/>
    <lineage>
        <taxon>Eukaryota</taxon>
        <taxon>Sar</taxon>
        <taxon>Stramenopiles</taxon>
        <taxon>Oomycota</taxon>
        <taxon>Peronosporomycetes</taxon>
        <taxon>Peronosporales</taxon>
        <taxon>Peronosporaceae</taxon>
        <taxon>Phytophthora</taxon>
    </lineage>
</organism>
<feature type="region of interest" description="Disordered" evidence="1">
    <location>
        <begin position="1"/>
        <end position="90"/>
    </location>
</feature>
<feature type="compositionally biased region" description="Low complexity" evidence="1">
    <location>
        <begin position="1"/>
        <end position="15"/>
    </location>
</feature>
<dbReference type="Proteomes" id="UP000434957">
    <property type="component" value="Unassembled WGS sequence"/>
</dbReference>
<protein>
    <submittedName>
        <fullName evidence="2">Uncharacterized protein</fullName>
    </submittedName>
</protein>
<reference evidence="2 3" key="1">
    <citation type="submission" date="2018-08" db="EMBL/GenBank/DDBJ databases">
        <title>Genomic investigation of the strawberry pathogen Phytophthora fragariae indicates pathogenicity is determined by transcriptional variation in three key races.</title>
        <authorList>
            <person name="Adams T.M."/>
            <person name="Armitage A.D."/>
            <person name="Sobczyk M.K."/>
            <person name="Bates H.J."/>
            <person name="Dunwell J.M."/>
            <person name="Nellist C.F."/>
            <person name="Harrison R.J."/>
        </authorList>
    </citation>
    <scope>NUCLEOTIDE SEQUENCE [LARGE SCALE GENOMIC DNA]</scope>
    <source>
        <strain evidence="2 3">SCRP333</strain>
    </source>
</reference>